<feature type="compositionally biased region" description="Low complexity" evidence="2">
    <location>
        <begin position="106"/>
        <end position="118"/>
    </location>
</feature>
<sequence length="665" mass="77765">MSQNKLLIQQVQSFIGGLQLNELEKLLKNVEQQIGAEIEIKEKMKGYKCYEANIVHKQIQGGGFGRDVKEAKTNALRCFFDNMVQFQDFLEIVRKGMRHLKEGEKNNQQQQQQKIQQKLTQRKESSNNVSKDVNQMKESDFDFEQNRNQQRNQNLDQNQCFDENNNNKNIDQNNNKEKKQNNYMGANLGQADQSITLQQITEDNDQQELEFNEEIDMLQKNIGNISVIQNNNPTNITVQDQEQSLINIINDNDYNQQQKNSQFNQNQNNQQNCTKNNKSNNNNNLFFKNQQLAKQLHEINQNLVHFQIEELDEEYQSQQEVSQNLMSKFQQVQVNTDQNVEKIINSHKNNQQQQQQDFNFDILESQLNFNKWSSNQKANEGQSRCNSQRKQQQQLNLQQQQQQKENYCNFKNKSCNNSRVLGQNINLENQQNNQKNSSQGHFSQKGSCCRHEDELKREKQKVQNLEKRLQLILEENQILKSMISSKPSFNNTMRQQQQSIYVKEDKENDKNLQKQIEVQLNAINTVQTQNSISKQSGNKNQRKVLTECSNQGKQKRSMTANNNYSNNYSNQYNSTTTSNNNFKRLKEDLDQLFGNQTNKNFGNNSGISQNINHFNSSTNYSSINNASNNKKVPKLNLKVLPNYHGKNRAPVNNQLLHYYQKGQVQ</sequence>
<evidence type="ECO:0000313" key="4">
    <source>
        <dbReference type="Proteomes" id="UP000054937"/>
    </source>
</evidence>
<evidence type="ECO:0000256" key="2">
    <source>
        <dbReference type="SAM" id="MobiDB-lite"/>
    </source>
</evidence>
<dbReference type="OrthoDB" id="301857at2759"/>
<dbReference type="EMBL" id="LDAU01000163">
    <property type="protein sequence ID" value="KRX01813.1"/>
    <property type="molecule type" value="Genomic_DNA"/>
</dbReference>
<evidence type="ECO:0000313" key="3">
    <source>
        <dbReference type="EMBL" id="KRX01813.1"/>
    </source>
</evidence>
<feature type="region of interest" description="Disordered" evidence="2">
    <location>
        <begin position="152"/>
        <end position="180"/>
    </location>
</feature>
<feature type="compositionally biased region" description="Polar residues" evidence="2">
    <location>
        <begin position="547"/>
        <end position="560"/>
    </location>
</feature>
<feature type="region of interest" description="Disordered" evidence="2">
    <location>
        <begin position="260"/>
        <end position="284"/>
    </location>
</feature>
<dbReference type="Proteomes" id="UP000054937">
    <property type="component" value="Unassembled WGS sequence"/>
</dbReference>
<feature type="region of interest" description="Disordered" evidence="2">
    <location>
        <begin position="103"/>
        <end position="135"/>
    </location>
</feature>
<dbReference type="InParanoid" id="A0A0V0QIG0"/>
<feature type="compositionally biased region" description="Low complexity" evidence="2">
    <location>
        <begin position="382"/>
        <end position="398"/>
    </location>
</feature>
<feature type="region of interest" description="Disordered" evidence="2">
    <location>
        <begin position="530"/>
        <end position="569"/>
    </location>
</feature>
<reference evidence="3 4" key="1">
    <citation type="journal article" date="2015" name="Sci. Rep.">
        <title>Genome of the facultative scuticociliatosis pathogen Pseudocohnilembus persalinus provides insight into its virulence through horizontal gene transfer.</title>
        <authorList>
            <person name="Xiong J."/>
            <person name="Wang G."/>
            <person name="Cheng J."/>
            <person name="Tian M."/>
            <person name="Pan X."/>
            <person name="Warren A."/>
            <person name="Jiang C."/>
            <person name="Yuan D."/>
            <person name="Miao W."/>
        </authorList>
    </citation>
    <scope>NUCLEOTIDE SEQUENCE [LARGE SCALE GENOMIC DNA]</scope>
    <source>
        <strain evidence="3">36N120E</strain>
    </source>
</reference>
<feature type="coiled-coil region" evidence="1">
    <location>
        <begin position="289"/>
        <end position="328"/>
    </location>
</feature>
<feature type="region of interest" description="Disordered" evidence="2">
    <location>
        <begin position="375"/>
        <end position="398"/>
    </location>
</feature>
<gene>
    <name evidence="3" type="ORF">PPERSA_00523</name>
</gene>
<feature type="compositionally biased region" description="Polar residues" evidence="2">
    <location>
        <begin position="530"/>
        <end position="539"/>
    </location>
</feature>
<evidence type="ECO:0000256" key="1">
    <source>
        <dbReference type="SAM" id="Coils"/>
    </source>
</evidence>
<protein>
    <submittedName>
        <fullName evidence="3">Uncharacterized protein</fullName>
    </submittedName>
</protein>
<keyword evidence="1" id="KW-0175">Coiled coil</keyword>
<comment type="caution">
    <text evidence="3">The sequence shown here is derived from an EMBL/GenBank/DDBJ whole genome shotgun (WGS) entry which is preliminary data.</text>
</comment>
<accession>A0A0V0QIG0</accession>
<dbReference type="AlphaFoldDB" id="A0A0V0QIG0"/>
<proteinExistence type="predicted"/>
<keyword evidence="4" id="KW-1185">Reference proteome</keyword>
<feature type="compositionally biased region" description="Low complexity" evidence="2">
    <location>
        <begin position="152"/>
        <end position="173"/>
    </location>
</feature>
<name>A0A0V0QIG0_PSEPJ</name>
<feature type="coiled-coil region" evidence="1">
    <location>
        <begin position="448"/>
        <end position="482"/>
    </location>
</feature>
<organism evidence="3 4">
    <name type="scientific">Pseudocohnilembus persalinus</name>
    <name type="common">Ciliate</name>
    <dbReference type="NCBI Taxonomy" id="266149"/>
    <lineage>
        <taxon>Eukaryota</taxon>
        <taxon>Sar</taxon>
        <taxon>Alveolata</taxon>
        <taxon>Ciliophora</taxon>
        <taxon>Intramacronucleata</taxon>
        <taxon>Oligohymenophorea</taxon>
        <taxon>Scuticociliatia</taxon>
        <taxon>Philasterida</taxon>
        <taxon>Pseudocohnilembidae</taxon>
        <taxon>Pseudocohnilembus</taxon>
    </lineage>
</organism>